<keyword evidence="2" id="KW-0378">Hydrolase</keyword>
<reference evidence="2 3" key="1">
    <citation type="submission" date="2024-06" db="EMBL/GenBank/DDBJ databases">
        <title>The Natural Products Discovery Center: Release of the First 8490 Sequenced Strains for Exploring Actinobacteria Biosynthetic Diversity.</title>
        <authorList>
            <person name="Kalkreuter E."/>
            <person name="Kautsar S.A."/>
            <person name="Yang D."/>
            <person name="Bader C.D."/>
            <person name="Teijaro C.N."/>
            <person name="Fluegel L."/>
            <person name="Davis C.M."/>
            <person name="Simpson J.R."/>
            <person name="Lauterbach L."/>
            <person name="Steele A.D."/>
            <person name="Gui C."/>
            <person name="Meng S."/>
            <person name="Li G."/>
            <person name="Viehrig K."/>
            <person name="Ye F."/>
            <person name="Su P."/>
            <person name="Kiefer A.F."/>
            <person name="Nichols A."/>
            <person name="Cepeda A.J."/>
            <person name="Yan W."/>
            <person name="Fan B."/>
            <person name="Jiang Y."/>
            <person name="Adhikari A."/>
            <person name="Zheng C.-J."/>
            <person name="Schuster L."/>
            <person name="Cowan T.M."/>
            <person name="Smanski M.J."/>
            <person name="Chevrette M.G."/>
            <person name="De Carvalho L.P.S."/>
            <person name="Shen B."/>
        </authorList>
    </citation>
    <scope>NUCLEOTIDE SEQUENCE [LARGE SCALE GENOMIC DNA]</scope>
    <source>
        <strain evidence="2 3">NPDC052347</strain>
    </source>
</reference>
<keyword evidence="3" id="KW-1185">Reference proteome</keyword>
<dbReference type="SUPFAM" id="SSF49785">
    <property type="entry name" value="Galactose-binding domain-like"/>
    <property type="match status" value="1"/>
</dbReference>
<sequence>MRPETWFLSSGGAAQSAAGDGKLVLAPPGREPSDVLYHDPYTPVPPLPRGADRGPVQLREDVLCWTSGPLPGPVPAGAAEAVLRLRIPVAEGRLLVALTDVRPDGQVLALALAEAVCTGPAAARELRVQLACGYAEFAPGHRIRLELSALGRPRYGADPAPLNAPAVYRVHHDTARPSRLVLGAPL</sequence>
<proteinExistence type="predicted"/>
<accession>A0ABV3JT91</accession>
<dbReference type="RefSeq" id="WP_161968762.1">
    <property type="nucleotide sequence ID" value="NZ_JBFAUK010000003.1"/>
</dbReference>
<protein>
    <submittedName>
        <fullName evidence="2">CocE/NonD family hydrolase C-terminal non-catalytic domain-containing protein</fullName>
    </submittedName>
</protein>
<dbReference type="Pfam" id="PF08530">
    <property type="entry name" value="PepX_C"/>
    <property type="match status" value="1"/>
</dbReference>
<evidence type="ECO:0000313" key="2">
    <source>
        <dbReference type="EMBL" id="MEV5506059.1"/>
    </source>
</evidence>
<dbReference type="SMART" id="SM00939">
    <property type="entry name" value="PepX_C"/>
    <property type="match status" value="1"/>
</dbReference>
<dbReference type="InterPro" id="IPR008979">
    <property type="entry name" value="Galactose-bd-like_sf"/>
</dbReference>
<evidence type="ECO:0000313" key="3">
    <source>
        <dbReference type="Proteomes" id="UP001552594"/>
    </source>
</evidence>
<evidence type="ECO:0000259" key="1">
    <source>
        <dbReference type="SMART" id="SM00939"/>
    </source>
</evidence>
<feature type="domain" description="Xaa-Pro dipeptidyl-peptidase C-terminal" evidence="1">
    <location>
        <begin position="2"/>
        <end position="181"/>
    </location>
</feature>
<dbReference type="Gene3D" id="2.60.120.260">
    <property type="entry name" value="Galactose-binding domain-like"/>
    <property type="match status" value="1"/>
</dbReference>
<gene>
    <name evidence="2" type="ORF">AB0L16_06200</name>
</gene>
<name>A0ABV3JT91_STRON</name>
<dbReference type="InterPro" id="IPR013736">
    <property type="entry name" value="Xaa-Pro_dipept_C"/>
</dbReference>
<dbReference type="GO" id="GO:0016787">
    <property type="term" value="F:hydrolase activity"/>
    <property type="evidence" value="ECO:0007669"/>
    <property type="project" value="UniProtKB-KW"/>
</dbReference>
<organism evidence="2 3">
    <name type="scientific">Streptomyces orinoci</name>
    <name type="common">Streptoverticillium orinoci</name>
    <dbReference type="NCBI Taxonomy" id="67339"/>
    <lineage>
        <taxon>Bacteria</taxon>
        <taxon>Bacillati</taxon>
        <taxon>Actinomycetota</taxon>
        <taxon>Actinomycetes</taxon>
        <taxon>Kitasatosporales</taxon>
        <taxon>Streptomycetaceae</taxon>
        <taxon>Streptomyces</taxon>
    </lineage>
</organism>
<dbReference type="EMBL" id="JBFAUK010000003">
    <property type="protein sequence ID" value="MEV5506059.1"/>
    <property type="molecule type" value="Genomic_DNA"/>
</dbReference>
<dbReference type="Proteomes" id="UP001552594">
    <property type="component" value="Unassembled WGS sequence"/>
</dbReference>
<comment type="caution">
    <text evidence="2">The sequence shown here is derived from an EMBL/GenBank/DDBJ whole genome shotgun (WGS) entry which is preliminary data.</text>
</comment>